<dbReference type="Proteomes" id="UP000295132">
    <property type="component" value="Unassembled WGS sequence"/>
</dbReference>
<sequence>MRKEIFMVTMGTLTAIGLAGCGDSPNRSMNEIQTQKISYSQRSLTAPFSDLLYGFSAIEKYVAKGDYDNATTLSRNLYDEFHDAILPPLTVKKGKTYADNVDRKFDELTEAISNKNQSKIPNLIKENRKNLKTIAPILGVSVISTQ</sequence>
<name>A0A4R5W005_9BACI</name>
<comment type="caution">
    <text evidence="2">The sequence shown here is derived from an EMBL/GenBank/DDBJ whole genome shotgun (WGS) entry which is preliminary data.</text>
</comment>
<evidence type="ECO:0000313" key="4">
    <source>
        <dbReference type="Proteomes" id="UP001178888"/>
    </source>
</evidence>
<dbReference type="PROSITE" id="PS51257">
    <property type="entry name" value="PROKAR_LIPOPROTEIN"/>
    <property type="match status" value="1"/>
</dbReference>
<accession>A0A4R5W005</accession>
<keyword evidence="4" id="KW-1185">Reference proteome</keyword>
<dbReference type="AlphaFoldDB" id="A0A4R5W005"/>
<dbReference type="EMBL" id="SMYO01000001">
    <property type="protein sequence ID" value="TDK65089.1"/>
    <property type="molecule type" value="Genomic_DNA"/>
</dbReference>
<dbReference type="EMBL" id="JAVGVR010000001">
    <property type="protein sequence ID" value="MDQ6596672.1"/>
    <property type="molecule type" value="Genomic_DNA"/>
</dbReference>
<gene>
    <name evidence="2" type="ORF">E2K98_02265</name>
    <name evidence="1" type="ORF">RCG21_09970</name>
</gene>
<organism evidence="2 3">
    <name type="scientific">Bacillus salipaludis</name>
    <dbReference type="NCBI Taxonomy" id="2547811"/>
    <lineage>
        <taxon>Bacteria</taxon>
        <taxon>Bacillati</taxon>
        <taxon>Bacillota</taxon>
        <taxon>Bacilli</taxon>
        <taxon>Bacillales</taxon>
        <taxon>Bacillaceae</taxon>
        <taxon>Bacillus</taxon>
    </lineage>
</organism>
<evidence type="ECO:0000313" key="3">
    <source>
        <dbReference type="Proteomes" id="UP000295132"/>
    </source>
</evidence>
<evidence type="ECO:0000313" key="2">
    <source>
        <dbReference type="EMBL" id="TDK65089.1"/>
    </source>
</evidence>
<protein>
    <recommendedName>
        <fullName evidence="5">Lipoprotein</fullName>
    </recommendedName>
</protein>
<reference evidence="2 3" key="1">
    <citation type="submission" date="2019-03" db="EMBL/GenBank/DDBJ databases">
        <title>Bacillus niacini sp. nov. a Nicotinate-Metabolizing Mesophile Isolated from Soil.</title>
        <authorList>
            <person name="Zhang G."/>
        </authorList>
    </citation>
    <scope>NUCLEOTIDE SEQUENCE [LARGE SCALE GENOMIC DNA]</scope>
    <source>
        <strain evidence="2 3">WN066</strain>
    </source>
</reference>
<dbReference type="Proteomes" id="UP001178888">
    <property type="component" value="Unassembled WGS sequence"/>
</dbReference>
<evidence type="ECO:0008006" key="5">
    <source>
        <dbReference type="Google" id="ProtNLM"/>
    </source>
</evidence>
<evidence type="ECO:0000313" key="1">
    <source>
        <dbReference type="EMBL" id="MDQ6596672.1"/>
    </source>
</evidence>
<proteinExistence type="predicted"/>
<reference evidence="1" key="2">
    <citation type="submission" date="2023-08" db="EMBL/GenBank/DDBJ databases">
        <title>Nitrogen cycling bacteria in agricultural field soils.</title>
        <authorList>
            <person name="Jang J."/>
        </authorList>
    </citation>
    <scope>NUCLEOTIDE SEQUENCE</scope>
    <source>
        <strain evidence="1">PS3-36</strain>
    </source>
</reference>
<dbReference type="RefSeq" id="WP_133332671.1">
    <property type="nucleotide sequence ID" value="NZ_JAVGVR010000001.1"/>
</dbReference>